<dbReference type="AlphaFoldDB" id="A0A9W2YKA4"/>
<dbReference type="GeneID" id="129922193"/>
<dbReference type="PROSITE" id="PS00518">
    <property type="entry name" value="ZF_RING_1"/>
    <property type="match status" value="1"/>
</dbReference>
<evidence type="ECO:0000259" key="7">
    <source>
        <dbReference type="PROSITE" id="PS50089"/>
    </source>
</evidence>
<reference evidence="9" key="1">
    <citation type="submission" date="2025-08" db="UniProtKB">
        <authorList>
            <consortium name="RefSeq"/>
        </authorList>
    </citation>
    <scope>IDENTIFICATION</scope>
</reference>
<gene>
    <name evidence="9" type="primary">LOC129922193</name>
</gene>
<dbReference type="InterPro" id="IPR001841">
    <property type="entry name" value="Znf_RING"/>
</dbReference>
<dbReference type="InterPro" id="IPR017907">
    <property type="entry name" value="Znf_RING_CS"/>
</dbReference>
<evidence type="ECO:0000256" key="1">
    <source>
        <dbReference type="ARBA" id="ARBA00022723"/>
    </source>
</evidence>
<keyword evidence="2 4" id="KW-0863">Zinc-finger</keyword>
<evidence type="ECO:0000313" key="8">
    <source>
        <dbReference type="Proteomes" id="UP001165740"/>
    </source>
</evidence>
<keyword evidence="8" id="KW-1185">Reference proteome</keyword>
<keyword evidence="5" id="KW-0175">Coiled coil</keyword>
<evidence type="ECO:0000256" key="6">
    <source>
        <dbReference type="SAM" id="MobiDB-lite"/>
    </source>
</evidence>
<feature type="domain" description="RING-type" evidence="7">
    <location>
        <begin position="107"/>
        <end position="150"/>
    </location>
</feature>
<dbReference type="GO" id="GO:0008270">
    <property type="term" value="F:zinc ion binding"/>
    <property type="evidence" value="ECO:0007669"/>
    <property type="project" value="UniProtKB-KW"/>
</dbReference>
<organism evidence="8 9">
    <name type="scientific">Biomphalaria glabrata</name>
    <name type="common">Bloodfluke planorb</name>
    <name type="synonym">Freshwater snail</name>
    <dbReference type="NCBI Taxonomy" id="6526"/>
    <lineage>
        <taxon>Eukaryota</taxon>
        <taxon>Metazoa</taxon>
        <taxon>Spiralia</taxon>
        <taxon>Lophotrochozoa</taxon>
        <taxon>Mollusca</taxon>
        <taxon>Gastropoda</taxon>
        <taxon>Heterobranchia</taxon>
        <taxon>Euthyneura</taxon>
        <taxon>Panpulmonata</taxon>
        <taxon>Hygrophila</taxon>
        <taxon>Lymnaeoidea</taxon>
        <taxon>Planorbidae</taxon>
        <taxon>Biomphalaria</taxon>
    </lineage>
</organism>
<dbReference type="SUPFAM" id="SSF57850">
    <property type="entry name" value="RING/U-box"/>
    <property type="match status" value="1"/>
</dbReference>
<dbReference type="Proteomes" id="UP001165740">
    <property type="component" value="Chromosome 12"/>
</dbReference>
<feature type="region of interest" description="Disordered" evidence="6">
    <location>
        <begin position="1"/>
        <end position="27"/>
    </location>
</feature>
<feature type="compositionally biased region" description="Polar residues" evidence="6">
    <location>
        <begin position="1"/>
        <end position="11"/>
    </location>
</feature>
<evidence type="ECO:0000256" key="2">
    <source>
        <dbReference type="ARBA" id="ARBA00022771"/>
    </source>
</evidence>
<evidence type="ECO:0000256" key="5">
    <source>
        <dbReference type="SAM" id="Coils"/>
    </source>
</evidence>
<keyword evidence="1" id="KW-0479">Metal-binding</keyword>
<protein>
    <submittedName>
        <fullName evidence="9">Uncharacterized protein LOC129922193</fullName>
    </submittedName>
</protein>
<evidence type="ECO:0000256" key="4">
    <source>
        <dbReference type="PROSITE-ProRule" id="PRU00175"/>
    </source>
</evidence>
<evidence type="ECO:0000256" key="3">
    <source>
        <dbReference type="ARBA" id="ARBA00022833"/>
    </source>
</evidence>
<proteinExistence type="predicted"/>
<feature type="coiled-coil region" evidence="5">
    <location>
        <begin position="56"/>
        <end position="104"/>
    </location>
</feature>
<dbReference type="RefSeq" id="XP_055863226.1">
    <property type="nucleotide sequence ID" value="XM_056007251.1"/>
</dbReference>
<dbReference type="PROSITE" id="PS50089">
    <property type="entry name" value="ZF_RING_2"/>
    <property type="match status" value="1"/>
</dbReference>
<name>A0A9W2YKA4_BIOGL</name>
<evidence type="ECO:0000313" key="9">
    <source>
        <dbReference type="RefSeq" id="XP_055863226.1"/>
    </source>
</evidence>
<sequence>MDEQAARSSGQVKRPHAETGTKQSSAKCPRIECQAPGCQLVNKELNILKKMTAESYLSQVNRLTNLENEIQVVQDEKNKMKKELDQLIANKKRKRNKLERAILEYVCPKCKRHYEPPVRAPMLLICGHQLCLACIPLQYHIALGILCPVCLHYVPENTEKYNLPLIQYLRMLYGALEMD</sequence>
<accession>A0A9W2YKA4</accession>
<dbReference type="InterPro" id="IPR013083">
    <property type="entry name" value="Znf_RING/FYVE/PHD"/>
</dbReference>
<dbReference type="OrthoDB" id="6105938at2759"/>
<dbReference type="Gene3D" id="3.30.40.10">
    <property type="entry name" value="Zinc/RING finger domain, C3HC4 (zinc finger)"/>
    <property type="match status" value="1"/>
</dbReference>
<keyword evidence="3" id="KW-0862">Zinc</keyword>